<dbReference type="GO" id="GO:0016740">
    <property type="term" value="F:transferase activity"/>
    <property type="evidence" value="ECO:0007669"/>
    <property type="project" value="UniProtKB-KW"/>
</dbReference>
<dbReference type="Gene3D" id="3.40.630.30">
    <property type="match status" value="1"/>
</dbReference>
<dbReference type="RefSeq" id="WP_163816506.1">
    <property type="nucleotide sequence ID" value="NZ_JAAGOB010000002.1"/>
</dbReference>
<protein>
    <submittedName>
        <fullName evidence="1">N-acetyltransferase</fullName>
    </submittedName>
</protein>
<sequence length="252" mass="28369">MNAELVIESLDRRPELAPMLWKLSDVWPPFMTRDPVSDFYYETVERDHPEHTLIAFDPAKPDVPVARAFTVPFEFGTAERSSLPDGGWDTVIRWAALDRSMGRPRTHVSALEIAISLDRRGEGLAAVMLQAMRENVRRLGFTELVAPVRPSGKSQEAQTPMSEYAFRTRDDGLPEDPWLRVHVRAGGELVRVCPRSMVVGGSLAEWREWTGLPFDRTGDVVVPGALVPAHCSVEHDHAVYVEPNVWVRHRLG</sequence>
<evidence type="ECO:0000313" key="2">
    <source>
        <dbReference type="Proteomes" id="UP000469185"/>
    </source>
</evidence>
<dbReference type="EMBL" id="JAAGOB010000002">
    <property type="protein sequence ID" value="NED94602.1"/>
    <property type="molecule type" value="Genomic_DNA"/>
</dbReference>
<comment type="caution">
    <text evidence="1">The sequence shown here is derived from an EMBL/GenBank/DDBJ whole genome shotgun (WGS) entry which is preliminary data.</text>
</comment>
<evidence type="ECO:0000313" key="1">
    <source>
        <dbReference type="EMBL" id="NED94602.1"/>
    </source>
</evidence>
<accession>A0A6N9YI25</accession>
<proteinExistence type="predicted"/>
<dbReference type="Proteomes" id="UP000469185">
    <property type="component" value="Unassembled WGS sequence"/>
</dbReference>
<keyword evidence="2" id="KW-1185">Reference proteome</keyword>
<name>A0A6N9YI25_9ACTN</name>
<organism evidence="1 2">
    <name type="scientific">Phytoactinopolyspora alkaliphila</name>
    <dbReference type="NCBI Taxonomy" id="1783498"/>
    <lineage>
        <taxon>Bacteria</taxon>
        <taxon>Bacillati</taxon>
        <taxon>Actinomycetota</taxon>
        <taxon>Actinomycetes</taxon>
        <taxon>Jiangellales</taxon>
        <taxon>Jiangellaceae</taxon>
        <taxon>Phytoactinopolyspora</taxon>
    </lineage>
</organism>
<dbReference type="AlphaFoldDB" id="A0A6N9YI25"/>
<reference evidence="1 2" key="1">
    <citation type="submission" date="2020-02" db="EMBL/GenBank/DDBJ databases">
        <authorList>
            <person name="Li X.-J."/>
            <person name="Feng X.-M."/>
        </authorList>
    </citation>
    <scope>NUCLEOTIDE SEQUENCE [LARGE SCALE GENOMIC DNA]</scope>
    <source>
        <strain evidence="1 2">CGMCC 4.7225</strain>
    </source>
</reference>
<keyword evidence="1" id="KW-0808">Transferase</keyword>
<gene>
    <name evidence="1" type="ORF">G1H11_04680</name>
</gene>